<organism evidence="1 2">
    <name type="scientific">Alteraurantiacibacter buctensis</name>
    <dbReference type="NCBI Taxonomy" id="1503981"/>
    <lineage>
        <taxon>Bacteria</taxon>
        <taxon>Pseudomonadati</taxon>
        <taxon>Pseudomonadota</taxon>
        <taxon>Alphaproteobacteria</taxon>
        <taxon>Sphingomonadales</taxon>
        <taxon>Erythrobacteraceae</taxon>
        <taxon>Alteraurantiacibacter</taxon>
    </lineage>
</organism>
<reference evidence="1 2" key="1">
    <citation type="submission" date="2019-12" db="EMBL/GenBank/DDBJ databases">
        <title>Genomic-based taxomic classification of the family Erythrobacteraceae.</title>
        <authorList>
            <person name="Xu L."/>
        </authorList>
    </citation>
    <scope>NUCLEOTIDE SEQUENCE [LARGE SCALE GENOMIC DNA]</scope>
    <source>
        <strain evidence="1 2">M0322</strain>
    </source>
</reference>
<keyword evidence="2" id="KW-1185">Reference proteome</keyword>
<evidence type="ECO:0000313" key="1">
    <source>
        <dbReference type="EMBL" id="MXO72885.1"/>
    </source>
</evidence>
<proteinExistence type="predicted"/>
<accession>A0A844YX17</accession>
<gene>
    <name evidence="1" type="ORF">GRI99_14730</name>
</gene>
<dbReference type="Proteomes" id="UP000466966">
    <property type="component" value="Unassembled WGS sequence"/>
</dbReference>
<comment type="caution">
    <text evidence="1">The sequence shown here is derived from an EMBL/GenBank/DDBJ whole genome shotgun (WGS) entry which is preliminary data.</text>
</comment>
<name>A0A844YX17_9SPHN</name>
<protein>
    <submittedName>
        <fullName evidence="1">Uncharacterized protein</fullName>
    </submittedName>
</protein>
<dbReference type="AlphaFoldDB" id="A0A844YX17"/>
<dbReference type="EMBL" id="WTYV01000006">
    <property type="protein sequence ID" value="MXO72885.1"/>
    <property type="molecule type" value="Genomic_DNA"/>
</dbReference>
<sequence>MTGNRLAVVTRQGADGPAFFSGIDHMRVWCAERNRKARTADWPHWLYVSEDKETHALTIKSRKGSDALDVWKVISGWYPDFEGWDAERLASEFRILRHIAKMGLDDEGVRKCRFTNPPRMAA</sequence>
<evidence type="ECO:0000313" key="2">
    <source>
        <dbReference type="Proteomes" id="UP000466966"/>
    </source>
</evidence>
<dbReference type="RefSeq" id="WP_160772816.1">
    <property type="nucleotide sequence ID" value="NZ_WTYV01000006.1"/>
</dbReference>
<dbReference type="OrthoDB" id="9775346at2"/>